<evidence type="ECO:0000256" key="1">
    <source>
        <dbReference type="ARBA" id="ARBA00023054"/>
    </source>
</evidence>
<feature type="coiled-coil region" evidence="2">
    <location>
        <begin position="96"/>
        <end position="123"/>
    </location>
</feature>
<feature type="domain" description="Coiled-coil" evidence="4">
    <location>
        <begin position="44"/>
        <end position="166"/>
    </location>
</feature>
<name>A0AA36BWB8_OCTVU</name>
<dbReference type="InterPro" id="IPR039303">
    <property type="entry name" value="CCDC50"/>
</dbReference>
<dbReference type="Proteomes" id="UP001162480">
    <property type="component" value="Chromosome 26"/>
</dbReference>
<keyword evidence="1 2" id="KW-0175">Coiled coil</keyword>
<feature type="compositionally biased region" description="Basic and acidic residues" evidence="3">
    <location>
        <begin position="400"/>
        <end position="416"/>
    </location>
</feature>
<evidence type="ECO:0000313" key="5">
    <source>
        <dbReference type="EMBL" id="CAI9741540.1"/>
    </source>
</evidence>
<accession>A0AA36BWB8</accession>
<dbReference type="AlphaFoldDB" id="A0AA36BWB8"/>
<feature type="region of interest" description="Disordered" evidence="3">
    <location>
        <begin position="516"/>
        <end position="561"/>
    </location>
</feature>
<sequence length="691" mass="78834">MLEIEKRKVKDLNLGEKERERERVSQCFNSMDMADKSDSQECLPEVGKVQKVCQKWSEHEDGVLAYRLQNEEISSHYGRNRFNRRVARNDVPIAKVIQIEEEKKHQEERMQQLKLLHQRSQEDQKIAQQVYQEFLKQEQNDKSVMECDDEELARQMQEKEKRKYDRYLEKKRERQLKREREKIEKKLAEQSEEARLTTFSPDAVEDLRENVDNLHLKTPPSNVKVRHSGQLEDNGDFSDFYVLPPTADVTEQKLLQEYQDERTKAIVDQRKLREIELHDARLAEIIQEQEKIKSRRVRGRRERAADERQANKDSQINGHRNRPQSMTEVTNQQSSSSPDVGRPVQAQHGSAASHISNSISSTSQQSKDHHHQVQRTVSLGNTSACRKAASKPPHSHISHSMKEKPSDRSNHSDHHASYRNGRQTMGVIPNGAQNGNDRGSECLYGNGSQPAMNRRRPPPGPARLPSARDSLNNTEAHNVEHWLTGCPVEYSPKNGHSQKSPSREFEAELMGDHLSEVSSRGSTDLRLPSPSPPDSSHSEHDPSSLSSGSHDQTPCRYPASNPISCSYNIATAIDPTYKRRQHEIHAADETEPKISLMLSRSLPLHADTDLEWDPGLRGSLRRPKVAHWKHIATLHGGTTEEEPVNDDDLNDGMTGTGQQIQPVPGQRRAATIDRNKKLKKPTSKNGTCRQQ</sequence>
<feature type="region of interest" description="Disordered" evidence="3">
    <location>
        <begin position="651"/>
        <end position="691"/>
    </location>
</feature>
<proteinExistence type="predicted"/>
<evidence type="ECO:0000313" key="6">
    <source>
        <dbReference type="Proteomes" id="UP001162480"/>
    </source>
</evidence>
<gene>
    <name evidence="5" type="ORF">OCTVUL_1B021416</name>
</gene>
<evidence type="ECO:0000259" key="4">
    <source>
        <dbReference type="Pfam" id="PF15295"/>
    </source>
</evidence>
<dbReference type="PANTHER" id="PTHR22115">
    <property type="entry name" value="C3ORF6 PROTEIN-RELATED"/>
    <property type="match status" value="1"/>
</dbReference>
<dbReference type="Pfam" id="PF15295">
    <property type="entry name" value="CCDC50_N"/>
    <property type="match status" value="1"/>
</dbReference>
<dbReference type="PANTHER" id="PTHR22115:SF4">
    <property type="entry name" value="COILED-COIL DOMAIN-CONTAINING PROTEIN"/>
    <property type="match status" value="1"/>
</dbReference>
<feature type="compositionally biased region" description="Polar residues" evidence="3">
    <location>
        <begin position="312"/>
        <end position="338"/>
    </location>
</feature>
<feature type="region of interest" description="Disordered" evidence="3">
    <location>
        <begin position="292"/>
        <end position="469"/>
    </location>
</feature>
<feature type="compositionally biased region" description="Basic and acidic residues" evidence="3">
    <location>
        <begin position="302"/>
        <end position="311"/>
    </location>
</feature>
<feature type="compositionally biased region" description="Low complexity" evidence="3">
    <location>
        <begin position="350"/>
        <end position="365"/>
    </location>
</feature>
<feature type="compositionally biased region" description="Polar residues" evidence="3">
    <location>
        <begin position="374"/>
        <end position="384"/>
    </location>
</feature>
<evidence type="ECO:0000256" key="3">
    <source>
        <dbReference type="SAM" id="MobiDB-lite"/>
    </source>
</evidence>
<dbReference type="InterPro" id="IPR029311">
    <property type="entry name" value="CCDC50_N"/>
</dbReference>
<dbReference type="EMBL" id="OX597839">
    <property type="protein sequence ID" value="CAI9741540.1"/>
    <property type="molecule type" value="Genomic_DNA"/>
</dbReference>
<reference evidence="5" key="1">
    <citation type="submission" date="2023-08" db="EMBL/GenBank/DDBJ databases">
        <authorList>
            <person name="Alioto T."/>
            <person name="Alioto T."/>
            <person name="Gomez Garrido J."/>
        </authorList>
    </citation>
    <scope>NUCLEOTIDE SEQUENCE</scope>
</reference>
<keyword evidence="6" id="KW-1185">Reference proteome</keyword>
<evidence type="ECO:0000256" key="2">
    <source>
        <dbReference type="SAM" id="Coils"/>
    </source>
</evidence>
<organism evidence="5 6">
    <name type="scientific">Octopus vulgaris</name>
    <name type="common">Common octopus</name>
    <dbReference type="NCBI Taxonomy" id="6645"/>
    <lineage>
        <taxon>Eukaryota</taxon>
        <taxon>Metazoa</taxon>
        <taxon>Spiralia</taxon>
        <taxon>Lophotrochozoa</taxon>
        <taxon>Mollusca</taxon>
        <taxon>Cephalopoda</taxon>
        <taxon>Coleoidea</taxon>
        <taxon>Octopodiformes</taxon>
        <taxon>Octopoda</taxon>
        <taxon>Incirrata</taxon>
        <taxon>Octopodidae</taxon>
        <taxon>Octopus</taxon>
    </lineage>
</organism>
<protein>
    <recommendedName>
        <fullName evidence="4">Coiled-coil domain-containing protein</fullName>
    </recommendedName>
</protein>